<dbReference type="GO" id="GO:0016491">
    <property type="term" value="F:oxidoreductase activity"/>
    <property type="evidence" value="ECO:0007669"/>
    <property type="project" value="TreeGrafter"/>
</dbReference>
<dbReference type="GO" id="GO:0005737">
    <property type="term" value="C:cytoplasm"/>
    <property type="evidence" value="ECO:0007669"/>
    <property type="project" value="TreeGrafter"/>
</dbReference>
<organism evidence="2 3">
    <name type="scientific">Geotrypetes seraphini</name>
    <name type="common">Gaboon caecilian</name>
    <name type="synonym">Caecilia seraphini</name>
    <dbReference type="NCBI Taxonomy" id="260995"/>
    <lineage>
        <taxon>Eukaryota</taxon>
        <taxon>Metazoa</taxon>
        <taxon>Chordata</taxon>
        <taxon>Craniata</taxon>
        <taxon>Vertebrata</taxon>
        <taxon>Euteleostomi</taxon>
        <taxon>Amphibia</taxon>
        <taxon>Gymnophiona</taxon>
        <taxon>Geotrypetes</taxon>
    </lineage>
</organism>
<dbReference type="RefSeq" id="XP_033798317.1">
    <property type="nucleotide sequence ID" value="XM_033942426.1"/>
</dbReference>
<comment type="similarity">
    <text evidence="1">Belongs to the short-chain dehydrogenases/reductases (SDR) family.</text>
</comment>
<evidence type="ECO:0000313" key="2">
    <source>
        <dbReference type="Proteomes" id="UP000515159"/>
    </source>
</evidence>
<dbReference type="PRINTS" id="PR00081">
    <property type="entry name" value="GDHRDH"/>
</dbReference>
<evidence type="ECO:0000313" key="3">
    <source>
        <dbReference type="RefSeq" id="XP_033798317.1"/>
    </source>
</evidence>
<reference evidence="3" key="1">
    <citation type="submission" date="2025-08" db="UniProtKB">
        <authorList>
            <consortium name="RefSeq"/>
        </authorList>
    </citation>
    <scope>IDENTIFICATION</scope>
</reference>
<protein>
    <submittedName>
        <fullName evidence="3">C-factor-like isoform X2</fullName>
    </submittedName>
</protein>
<dbReference type="PANTHER" id="PTHR43544:SF33">
    <property type="entry name" value="C-FACTOR"/>
    <property type="match status" value="1"/>
</dbReference>
<evidence type="ECO:0000256" key="1">
    <source>
        <dbReference type="RuleBase" id="RU000363"/>
    </source>
</evidence>
<proteinExistence type="inferred from homology"/>
<gene>
    <name evidence="3" type="primary">LOC117359509</name>
</gene>
<dbReference type="Gene3D" id="3.40.50.720">
    <property type="entry name" value="NAD(P)-binding Rossmann-like Domain"/>
    <property type="match status" value="1"/>
</dbReference>
<keyword evidence="2" id="KW-1185">Reference proteome</keyword>
<accession>A0A6P8QHH8</accession>
<dbReference type="InterPro" id="IPR051468">
    <property type="entry name" value="Fungal_SecMetab_SDRs"/>
</dbReference>
<sequence>MAGSIPHSFLITGCNRGIGLELVKQLLAKPHSPEQIFATCRSPGTHQSQELTNLSAKYSNLSVIKLETTDPASVAEAMKEVEKQLKGRGLNVLINNAGIISETTLETVDEKDLLNVYSTNVVGPMLVTKAFLPLLKKAAEENPQAHMNWTRAAVINMSSILGSIKLNAESFLRNPVLSYRCSKAALNMLTNCQAVGYKKDGILCTAIHPGWVQTDMGGPKASLTVGQSVNGILKVLCSLTENHNGILLDWEGKIIP</sequence>
<dbReference type="PANTHER" id="PTHR43544">
    <property type="entry name" value="SHORT-CHAIN DEHYDROGENASE/REDUCTASE"/>
    <property type="match status" value="1"/>
</dbReference>
<dbReference type="Pfam" id="PF00106">
    <property type="entry name" value="adh_short"/>
    <property type="match status" value="1"/>
</dbReference>
<dbReference type="Proteomes" id="UP000515159">
    <property type="component" value="Chromosome 4"/>
</dbReference>
<dbReference type="InterPro" id="IPR002347">
    <property type="entry name" value="SDR_fam"/>
</dbReference>
<dbReference type="GeneID" id="117359509"/>
<dbReference type="CDD" id="cd05325">
    <property type="entry name" value="carb_red_sniffer_like_SDR_c"/>
    <property type="match status" value="1"/>
</dbReference>
<dbReference type="AlphaFoldDB" id="A0A6P8QHH8"/>
<dbReference type="PRINTS" id="PR00080">
    <property type="entry name" value="SDRFAMILY"/>
</dbReference>
<dbReference type="SUPFAM" id="SSF51735">
    <property type="entry name" value="NAD(P)-binding Rossmann-fold domains"/>
    <property type="match status" value="1"/>
</dbReference>
<name>A0A6P8QHH8_GEOSA</name>
<dbReference type="InterPro" id="IPR036291">
    <property type="entry name" value="NAD(P)-bd_dom_sf"/>
</dbReference>